<evidence type="ECO:0000313" key="2">
    <source>
        <dbReference type="EMBL" id="ADK79721.1"/>
    </source>
</evidence>
<dbReference type="KEGG" id="ssm:Spirs_0576"/>
<name>E1RBJ1_SEDSS</name>
<evidence type="ECO:0000259" key="1">
    <source>
        <dbReference type="Pfam" id="PF07238"/>
    </source>
</evidence>
<accession>E1RBJ1</accession>
<reference evidence="2 3" key="1">
    <citation type="journal article" date="2010" name="Stand. Genomic Sci.">
        <title>Complete genome sequence of Spirochaeta smaragdinae type strain (SEBR 4228).</title>
        <authorList>
            <person name="Mavromatis K."/>
            <person name="Yasawong M."/>
            <person name="Chertkov O."/>
            <person name="Lapidus A."/>
            <person name="Lucas S."/>
            <person name="Nolan M."/>
            <person name="Del Rio T.G."/>
            <person name="Tice H."/>
            <person name="Cheng J.F."/>
            <person name="Pitluck S."/>
            <person name="Liolios K."/>
            <person name="Ivanova N."/>
            <person name="Tapia R."/>
            <person name="Han C."/>
            <person name="Bruce D."/>
            <person name="Goodwin L."/>
            <person name="Pati A."/>
            <person name="Chen A."/>
            <person name="Palaniappan K."/>
            <person name="Land M."/>
            <person name="Hauser L."/>
            <person name="Chang Y.J."/>
            <person name="Jeffries C.D."/>
            <person name="Detter J.C."/>
            <person name="Rohde M."/>
            <person name="Brambilla E."/>
            <person name="Spring S."/>
            <person name="Goker M."/>
            <person name="Sikorski J."/>
            <person name="Woyke T."/>
            <person name="Bristow J."/>
            <person name="Eisen J.A."/>
            <person name="Markowitz V."/>
            <person name="Hugenholtz P."/>
            <person name="Klenk H.P."/>
            <person name="Kyrpides N.C."/>
        </authorList>
    </citation>
    <scope>NUCLEOTIDE SEQUENCE [LARGE SCALE GENOMIC DNA]</scope>
    <source>
        <strain evidence="3">DSM 11293 / JCM 15392 / SEBR 4228</strain>
    </source>
</reference>
<dbReference type="RefSeq" id="WP_013253185.1">
    <property type="nucleotide sequence ID" value="NC_014364.1"/>
</dbReference>
<dbReference type="EMBL" id="CP002116">
    <property type="protein sequence ID" value="ADK79721.1"/>
    <property type="molecule type" value="Genomic_DNA"/>
</dbReference>
<dbReference type="Proteomes" id="UP000002318">
    <property type="component" value="Chromosome"/>
</dbReference>
<proteinExistence type="predicted"/>
<dbReference type="AlphaFoldDB" id="E1RBJ1"/>
<dbReference type="GO" id="GO:0035438">
    <property type="term" value="F:cyclic-di-GMP binding"/>
    <property type="evidence" value="ECO:0007669"/>
    <property type="project" value="InterPro"/>
</dbReference>
<dbReference type="Pfam" id="PF07238">
    <property type="entry name" value="PilZ"/>
    <property type="match status" value="1"/>
</dbReference>
<dbReference type="Gene3D" id="2.40.10.220">
    <property type="entry name" value="predicted glycosyltransferase like domains"/>
    <property type="match status" value="1"/>
</dbReference>
<feature type="domain" description="PilZ" evidence="1">
    <location>
        <begin position="131"/>
        <end position="234"/>
    </location>
</feature>
<protein>
    <submittedName>
        <fullName evidence="2">Type IV pilus assembly PilZ</fullName>
    </submittedName>
</protein>
<evidence type="ECO:0000313" key="3">
    <source>
        <dbReference type="Proteomes" id="UP000002318"/>
    </source>
</evidence>
<keyword evidence="3" id="KW-1185">Reference proteome</keyword>
<gene>
    <name evidence="2" type="ordered locus">Spirs_0576</name>
</gene>
<dbReference type="OrthoDB" id="356575at2"/>
<dbReference type="STRING" id="573413.Spirs_0576"/>
<dbReference type="HOGENOM" id="CLU_1115223_0_0_12"/>
<dbReference type="InterPro" id="IPR009875">
    <property type="entry name" value="PilZ_domain"/>
</dbReference>
<sequence length="249" mass="27880">MTGIGTGRKIFYFFPEGIFHQRLVEAAIVAEYEIYTLSKGREGIRLITGYPNSLVFIHEDTVLTEEFSALEQEARRQQTMLHQQQIEIFLLNPHTKHHSPAQFDRIALSETPAKAVSAFLTFLEESGAKGQRRYVRFGTNSQSISPLRITSGGNIYTGTISDISAAGVSFVLEEGRLLPAGARIDSFTMEIGEAIEGLKGTITLRRKLPDGTILLVAMFDSPDHATNMQLHRYIHASLQRQLLKRLKSM</sequence>
<organism evidence="2 3">
    <name type="scientific">Sediminispirochaeta smaragdinae (strain DSM 11293 / JCM 15392 / SEBR 4228)</name>
    <name type="common">Spirochaeta smaragdinae</name>
    <dbReference type="NCBI Taxonomy" id="573413"/>
    <lineage>
        <taxon>Bacteria</taxon>
        <taxon>Pseudomonadati</taxon>
        <taxon>Spirochaetota</taxon>
        <taxon>Spirochaetia</taxon>
        <taxon>Spirochaetales</taxon>
        <taxon>Spirochaetaceae</taxon>
        <taxon>Sediminispirochaeta</taxon>
    </lineage>
</organism>